<dbReference type="GO" id="GO:0005525">
    <property type="term" value="F:GTP binding"/>
    <property type="evidence" value="ECO:0007669"/>
    <property type="project" value="UniProtKB-UniRule"/>
</dbReference>
<dbReference type="Pfam" id="PF03193">
    <property type="entry name" value="RsgA_GTPase"/>
    <property type="match status" value="1"/>
</dbReference>
<accession>A0A853HTJ9</accession>
<evidence type="ECO:0000256" key="1">
    <source>
        <dbReference type="ARBA" id="ARBA00022490"/>
    </source>
</evidence>
<dbReference type="Proteomes" id="UP000569732">
    <property type="component" value="Unassembled WGS sequence"/>
</dbReference>
<dbReference type="EMBL" id="JACCKB010000003">
    <property type="protein sequence ID" value="NYZ65090.1"/>
    <property type="molecule type" value="Genomic_DNA"/>
</dbReference>
<evidence type="ECO:0000256" key="6">
    <source>
        <dbReference type="ARBA" id="ARBA00022801"/>
    </source>
</evidence>
<dbReference type="GO" id="GO:0005737">
    <property type="term" value="C:cytoplasm"/>
    <property type="evidence" value="ECO:0007669"/>
    <property type="project" value="UniProtKB-SubCell"/>
</dbReference>
<dbReference type="GO" id="GO:0019843">
    <property type="term" value="F:rRNA binding"/>
    <property type="evidence" value="ECO:0007669"/>
    <property type="project" value="UniProtKB-KW"/>
</dbReference>
<sequence length="360" mass="41064">MQLDRLRRFGWKAFFMQQLSLVEWDNFIPARICNIQRDRIFVETEQGKQLLRIGKQDCPISAWLAVGDWVMAEEKEDCLWLTRLLDRSSLLRRQAAGQQTREQLLAANVDTMLVVTSLNQDYNLHRLQRYIMVAHDAGLEPVVVFTKADLVENPENWVAEVGHELNLNAVAVNGLDSQDVSRQLAPWLVPGETLVLIGSSGVGKSTLINAILGQQVLDTGGIRKNDDKGRHTTTGRYLLHTETDVNIIDTPGMREVQLWLEEGQLAEVFDDILQLAKQCYFRNCQHGEEPGCKIQSALETGLLSLDRWQHYLKLQKEEAHHLRQAQGIAAQRQHFKSFAKTVRSHQTEKWQLKTGKVKPS</sequence>
<organism evidence="13 14">
    <name type="scientific">Spartinivicinus marinus</name>
    <dbReference type="NCBI Taxonomy" id="2994442"/>
    <lineage>
        <taxon>Bacteria</taxon>
        <taxon>Pseudomonadati</taxon>
        <taxon>Pseudomonadota</taxon>
        <taxon>Gammaproteobacteria</taxon>
        <taxon>Oceanospirillales</taxon>
        <taxon>Zooshikellaceae</taxon>
        <taxon>Spartinivicinus</taxon>
    </lineage>
</organism>
<dbReference type="CDD" id="cd01854">
    <property type="entry name" value="YjeQ_EngC"/>
    <property type="match status" value="1"/>
</dbReference>
<dbReference type="InterPro" id="IPR004881">
    <property type="entry name" value="Ribosome_biogen_GTPase_RsgA"/>
</dbReference>
<evidence type="ECO:0000313" key="14">
    <source>
        <dbReference type="Proteomes" id="UP000569732"/>
    </source>
</evidence>
<keyword evidence="4 10" id="KW-0699">rRNA-binding</keyword>
<comment type="function">
    <text evidence="10">One of several proteins that assist in the late maturation steps of the functional core of the 30S ribosomal subunit. Helps release RbfA from mature subunits. May play a role in the assembly of ribosomal proteins into the subunit. Circularly permuted GTPase that catalyzes slow GTP hydrolysis, GTPase activity is stimulated by the 30S ribosomal subunit.</text>
</comment>
<dbReference type="InterPro" id="IPR027417">
    <property type="entry name" value="P-loop_NTPase"/>
</dbReference>
<feature type="binding site" evidence="10">
    <location>
        <position position="279"/>
    </location>
    <ligand>
        <name>Zn(2+)</name>
        <dbReference type="ChEBI" id="CHEBI:29105"/>
    </ligand>
</feature>
<evidence type="ECO:0000256" key="10">
    <source>
        <dbReference type="HAMAP-Rule" id="MF_01820"/>
    </source>
</evidence>
<dbReference type="GO" id="GO:0042274">
    <property type="term" value="P:ribosomal small subunit biogenesis"/>
    <property type="evidence" value="ECO:0007669"/>
    <property type="project" value="UniProtKB-UniRule"/>
</dbReference>
<dbReference type="EC" id="3.6.1.-" evidence="10"/>
<keyword evidence="2 10" id="KW-0690">Ribosome biogenesis</keyword>
<dbReference type="PANTHER" id="PTHR32120">
    <property type="entry name" value="SMALL RIBOSOMAL SUBUNIT BIOGENESIS GTPASE RSGA"/>
    <property type="match status" value="1"/>
</dbReference>
<keyword evidence="6 10" id="KW-0378">Hydrolase</keyword>
<dbReference type="HAMAP" id="MF_01820">
    <property type="entry name" value="GTPase_RsgA"/>
    <property type="match status" value="1"/>
</dbReference>
<protein>
    <recommendedName>
        <fullName evidence="10">Small ribosomal subunit biogenesis GTPase RsgA</fullName>
        <ecNumber evidence="10">3.6.1.-</ecNumber>
    </recommendedName>
</protein>
<comment type="subunit">
    <text evidence="10">Monomer. Associates with 30S ribosomal subunit, binds 16S rRNA.</text>
</comment>
<comment type="similarity">
    <text evidence="10">Belongs to the TRAFAC class YlqF/YawG GTPase family. RsgA subfamily.</text>
</comment>
<evidence type="ECO:0000256" key="5">
    <source>
        <dbReference type="ARBA" id="ARBA00022741"/>
    </source>
</evidence>
<feature type="binding site" evidence="10">
    <location>
        <position position="286"/>
    </location>
    <ligand>
        <name>Zn(2+)</name>
        <dbReference type="ChEBI" id="CHEBI:29105"/>
    </ligand>
</feature>
<dbReference type="Gene3D" id="1.10.40.50">
    <property type="entry name" value="Probable gtpase engc, domain 3"/>
    <property type="match status" value="1"/>
</dbReference>
<dbReference type="Gene3D" id="3.40.50.300">
    <property type="entry name" value="P-loop containing nucleotide triphosphate hydrolases"/>
    <property type="match status" value="1"/>
</dbReference>
<dbReference type="PANTHER" id="PTHR32120:SF10">
    <property type="entry name" value="SMALL RIBOSOMAL SUBUNIT BIOGENESIS GTPASE RSGA"/>
    <property type="match status" value="1"/>
</dbReference>
<evidence type="ECO:0000256" key="7">
    <source>
        <dbReference type="ARBA" id="ARBA00022833"/>
    </source>
</evidence>
<reference evidence="13 14" key="1">
    <citation type="submission" date="2020-07" db="EMBL/GenBank/DDBJ databases">
        <title>Endozoicomonas sp. nov., isolated from sediment.</title>
        <authorList>
            <person name="Gu T."/>
        </authorList>
    </citation>
    <scope>NUCLEOTIDE SEQUENCE [LARGE SCALE GENOMIC DNA]</scope>
    <source>
        <strain evidence="13 14">SM1973</strain>
    </source>
</reference>
<comment type="cofactor">
    <cofactor evidence="10">
        <name>Zn(2+)</name>
        <dbReference type="ChEBI" id="CHEBI:29105"/>
    </cofactor>
    <text evidence="10">Binds 1 zinc ion per subunit.</text>
</comment>
<keyword evidence="7 10" id="KW-0862">Zinc</keyword>
<dbReference type="RefSeq" id="WP_180567117.1">
    <property type="nucleotide sequence ID" value="NZ_JACCKB010000003.1"/>
</dbReference>
<dbReference type="InterPro" id="IPR010914">
    <property type="entry name" value="RsgA_GTPase_dom"/>
</dbReference>
<comment type="subcellular location">
    <subcellularLocation>
        <location evidence="10">Cytoplasm</location>
    </subcellularLocation>
</comment>
<evidence type="ECO:0000256" key="9">
    <source>
        <dbReference type="ARBA" id="ARBA00023134"/>
    </source>
</evidence>
<evidence type="ECO:0000313" key="13">
    <source>
        <dbReference type="EMBL" id="NYZ65090.1"/>
    </source>
</evidence>
<dbReference type="GO" id="GO:0046872">
    <property type="term" value="F:metal ion binding"/>
    <property type="evidence" value="ECO:0007669"/>
    <property type="project" value="UniProtKB-KW"/>
</dbReference>
<evidence type="ECO:0000259" key="12">
    <source>
        <dbReference type="PROSITE" id="PS51721"/>
    </source>
</evidence>
<keyword evidence="8 10" id="KW-0694">RNA-binding</keyword>
<evidence type="ECO:0000256" key="2">
    <source>
        <dbReference type="ARBA" id="ARBA00022517"/>
    </source>
</evidence>
<dbReference type="NCBIfam" id="TIGR00157">
    <property type="entry name" value="ribosome small subunit-dependent GTPase A"/>
    <property type="match status" value="1"/>
</dbReference>
<keyword evidence="5 10" id="KW-0547">Nucleotide-binding</keyword>
<evidence type="ECO:0000256" key="3">
    <source>
        <dbReference type="ARBA" id="ARBA00022723"/>
    </source>
</evidence>
<name>A0A853HTJ9_9GAMM</name>
<dbReference type="InterPro" id="IPR030378">
    <property type="entry name" value="G_CP_dom"/>
</dbReference>
<feature type="binding site" evidence="10">
    <location>
        <begin position="146"/>
        <end position="149"/>
    </location>
    <ligand>
        <name>GTP</name>
        <dbReference type="ChEBI" id="CHEBI:37565"/>
    </ligand>
</feature>
<feature type="binding site" evidence="10">
    <location>
        <position position="292"/>
    </location>
    <ligand>
        <name>Zn(2+)</name>
        <dbReference type="ChEBI" id="CHEBI:29105"/>
    </ligand>
</feature>
<feature type="binding site" evidence="10">
    <location>
        <position position="284"/>
    </location>
    <ligand>
        <name>Zn(2+)</name>
        <dbReference type="ChEBI" id="CHEBI:29105"/>
    </ligand>
</feature>
<keyword evidence="1 10" id="KW-0963">Cytoplasm</keyword>
<dbReference type="AlphaFoldDB" id="A0A853HTJ9"/>
<evidence type="ECO:0000256" key="4">
    <source>
        <dbReference type="ARBA" id="ARBA00022730"/>
    </source>
</evidence>
<proteinExistence type="inferred from homology"/>
<keyword evidence="14" id="KW-1185">Reference proteome</keyword>
<dbReference type="PROSITE" id="PS50936">
    <property type="entry name" value="ENGC_GTPASE"/>
    <property type="match status" value="1"/>
</dbReference>
<keyword evidence="3 10" id="KW-0479">Metal-binding</keyword>
<evidence type="ECO:0000259" key="11">
    <source>
        <dbReference type="PROSITE" id="PS50936"/>
    </source>
</evidence>
<comment type="caution">
    <text evidence="13">The sequence shown here is derived from an EMBL/GenBank/DDBJ whole genome shotgun (WGS) entry which is preliminary data.</text>
</comment>
<feature type="domain" description="CP-type G" evidence="12">
    <location>
        <begin position="101"/>
        <end position="256"/>
    </location>
</feature>
<gene>
    <name evidence="10 13" type="primary">rsgA</name>
    <name evidence="13" type="ORF">H0A36_03650</name>
</gene>
<feature type="binding site" evidence="10">
    <location>
        <begin position="198"/>
        <end position="206"/>
    </location>
    <ligand>
        <name>GTP</name>
        <dbReference type="ChEBI" id="CHEBI:37565"/>
    </ligand>
</feature>
<evidence type="ECO:0000256" key="8">
    <source>
        <dbReference type="ARBA" id="ARBA00022884"/>
    </source>
</evidence>
<dbReference type="PROSITE" id="PS51721">
    <property type="entry name" value="G_CP"/>
    <property type="match status" value="1"/>
</dbReference>
<keyword evidence="9 10" id="KW-0342">GTP-binding</keyword>
<dbReference type="SUPFAM" id="SSF52540">
    <property type="entry name" value="P-loop containing nucleoside triphosphate hydrolases"/>
    <property type="match status" value="1"/>
</dbReference>
<feature type="domain" description="EngC GTPase" evidence="11">
    <location>
        <begin position="107"/>
        <end position="254"/>
    </location>
</feature>
<dbReference type="GO" id="GO:0003924">
    <property type="term" value="F:GTPase activity"/>
    <property type="evidence" value="ECO:0007669"/>
    <property type="project" value="UniProtKB-UniRule"/>
</dbReference>